<sequence>MFVNNKKRLFSVITYYPSWTLNTTTAEWDSNPSYIVFQPIALPLSYERYYMVILVFNILR</sequence>
<evidence type="ECO:0000313" key="2">
    <source>
        <dbReference type="EMBL" id="JAN49097.1"/>
    </source>
</evidence>
<dbReference type="AlphaFoldDB" id="A0A0P6GHC0"/>
<dbReference type="EMBL" id="GDIQ01045640">
    <property type="protein sequence ID" value="JAN49097.1"/>
    <property type="molecule type" value="Transcribed_RNA"/>
</dbReference>
<name>A0A0P6GHC0_9CRUS</name>
<reference evidence="1" key="3">
    <citation type="submission" date="2015-10" db="EMBL/GenBank/DDBJ databases">
        <authorList>
            <person name="Gilbert D.G."/>
        </authorList>
    </citation>
    <scope>NUCLEOTIDE SEQUENCE</scope>
</reference>
<reference evidence="2" key="2">
    <citation type="submission" date="2015-10" db="EMBL/GenBank/DDBJ databases">
        <title>EvidentialGene: Evidence-directed Construction of Complete mRNA Transcriptomes without Genomes.</title>
        <authorList>
            <person name="Gilbert D.G."/>
        </authorList>
    </citation>
    <scope>NUCLEOTIDE SEQUENCE</scope>
</reference>
<reference evidence="1" key="1">
    <citation type="submission" date="2015-10" db="EMBL/GenBank/DDBJ databases">
        <title>Daphnia magna gene sets from two clonal populations assembled and annotated with EvidentialGene.</title>
        <authorList>
            <person name="Gilbert D."/>
            <person name="Podicheti R."/>
            <person name="Orsini L."/>
            <person name="Colbourne J."/>
            <person name="Pfrender M."/>
        </authorList>
    </citation>
    <scope>NUCLEOTIDE SEQUENCE</scope>
</reference>
<evidence type="ECO:0000313" key="1">
    <source>
        <dbReference type="EMBL" id="JAJ24545.1"/>
    </source>
</evidence>
<proteinExistence type="predicted"/>
<organism evidence="2">
    <name type="scientific">Daphnia magna</name>
    <dbReference type="NCBI Taxonomy" id="35525"/>
    <lineage>
        <taxon>Eukaryota</taxon>
        <taxon>Metazoa</taxon>
        <taxon>Ecdysozoa</taxon>
        <taxon>Arthropoda</taxon>
        <taxon>Crustacea</taxon>
        <taxon>Branchiopoda</taxon>
        <taxon>Diplostraca</taxon>
        <taxon>Cladocera</taxon>
        <taxon>Anomopoda</taxon>
        <taxon>Daphniidae</taxon>
        <taxon>Daphnia</taxon>
    </lineage>
</organism>
<dbReference type="EMBL" id="GDIP01198857">
    <property type="protein sequence ID" value="JAJ24545.1"/>
    <property type="molecule type" value="Transcribed_RNA"/>
</dbReference>
<protein>
    <submittedName>
        <fullName evidence="2">Uncharacterized protein</fullName>
    </submittedName>
</protein>
<accession>A0A0P6GHC0</accession>